<evidence type="ECO:0000313" key="2">
    <source>
        <dbReference type="EMBL" id="MCQ4628946.1"/>
    </source>
</evidence>
<feature type="transmembrane region" description="Helical" evidence="1">
    <location>
        <begin position="30"/>
        <end position="49"/>
    </location>
</feature>
<keyword evidence="1" id="KW-0472">Membrane</keyword>
<feature type="transmembrane region" description="Helical" evidence="1">
    <location>
        <begin position="128"/>
        <end position="152"/>
    </location>
</feature>
<accession>A0ABT1R1E1</accession>
<feature type="transmembrane region" description="Helical" evidence="1">
    <location>
        <begin position="61"/>
        <end position="79"/>
    </location>
</feature>
<reference evidence="2" key="1">
    <citation type="submission" date="2021-07" db="EMBL/GenBank/DDBJ databases">
        <title>Shinella sp. nov., a novel member of the genus Shinella from water.</title>
        <authorList>
            <person name="Deng Y."/>
        </authorList>
    </citation>
    <scope>NUCLEOTIDE SEQUENCE</scope>
    <source>
        <strain evidence="2">CPCC 100929</strain>
    </source>
</reference>
<evidence type="ECO:0000313" key="3">
    <source>
        <dbReference type="Proteomes" id="UP000996601"/>
    </source>
</evidence>
<feature type="transmembrane region" description="Helical" evidence="1">
    <location>
        <begin position="99"/>
        <end position="116"/>
    </location>
</feature>
<dbReference type="EMBL" id="WHSB02000001">
    <property type="protein sequence ID" value="MCQ4628946.1"/>
    <property type="molecule type" value="Genomic_DNA"/>
</dbReference>
<keyword evidence="1" id="KW-1133">Transmembrane helix</keyword>
<comment type="caution">
    <text evidence="2">The sequence shown here is derived from an EMBL/GenBank/DDBJ whole genome shotgun (WGS) entry which is preliminary data.</text>
</comment>
<keyword evidence="3" id="KW-1185">Reference proteome</keyword>
<proteinExistence type="predicted"/>
<name>A0ABT1R1E1_9HYPH</name>
<keyword evidence="1" id="KW-0812">Transmembrane</keyword>
<protein>
    <recommendedName>
        <fullName evidence="4">Oligosaccharide repeat unit polymerase</fullName>
    </recommendedName>
</protein>
<evidence type="ECO:0000256" key="1">
    <source>
        <dbReference type="SAM" id="Phobius"/>
    </source>
</evidence>
<dbReference type="RefSeq" id="WP_256115032.1">
    <property type="nucleotide sequence ID" value="NZ_WHSB02000001.1"/>
</dbReference>
<feature type="transmembrane region" description="Helical" evidence="1">
    <location>
        <begin position="336"/>
        <end position="355"/>
    </location>
</feature>
<gene>
    <name evidence="2" type="ORF">GB927_002785</name>
</gene>
<evidence type="ECO:0008006" key="4">
    <source>
        <dbReference type="Google" id="ProtNLM"/>
    </source>
</evidence>
<dbReference type="Proteomes" id="UP000996601">
    <property type="component" value="Unassembled WGS sequence"/>
</dbReference>
<feature type="transmembrane region" description="Helical" evidence="1">
    <location>
        <begin position="158"/>
        <end position="174"/>
    </location>
</feature>
<sequence length="431" mass="47874">MAWLGVVLLLFTSIAMLVSGLWRRGGFFDFPFLAAAMFLTFVLPQIPGLIDDRFMPQNSALSGAIFFSWLCLVMCSVGWQLGKHAKLGPDLVFSEKRLLYYAAGLSLVGAYFFYRFGQLADEERLRGFLTGTAVAYLFFAKMLTYGLAIALLCYAHRRSSLALCIILFGLAFYFDRIVIAGRRSEAAELALMIALAIWFHRGWAVPRFLVSLSLVFAMAGLVSAGEYRAATYYNGAPDWRAVLEINPVENWRKLLKQGGPEFRNLVFSISSISENQAYDFGVSHWNSLVFVYVPAQLVGTKVKESLYVDTPAVYSKDYDPAPGTTPTGMMDSFASFSYFGCLKFALLAGVLSWIYSCAMQGNTSMQILYMLSAMPAMLVITHFTNEIVIAWVHMAVFLMPGLLYAGMRPAHGRPENPNDYGLGRGTARSVV</sequence>
<organism evidence="2 3">
    <name type="scientific">Shinella lacus</name>
    <dbReference type="NCBI Taxonomy" id="2654216"/>
    <lineage>
        <taxon>Bacteria</taxon>
        <taxon>Pseudomonadati</taxon>
        <taxon>Pseudomonadota</taxon>
        <taxon>Alphaproteobacteria</taxon>
        <taxon>Hyphomicrobiales</taxon>
        <taxon>Rhizobiaceae</taxon>
        <taxon>Shinella</taxon>
    </lineage>
</organism>
<feature type="transmembrane region" description="Helical" evidence="1">
    <location>
        <begin position="389"/>
        <end position="407"/>
    </location>
</feature>